<dbReference type="EMBL" id="JAGGMQ010000001">
    <property type="protein sequence ID" value="MBP2170344.1"/>
    <property type="molecule type" value="Genomic_DNA"/>
</dbReference>
<evidence type="ECO:0000256" key="5">
    <source>
        <dbReference type="ARBA" id="ARBA00022741"/>
    </source>
</evidence>
<name>A0ABS4PCI8_9GAMM</name>
<organism evidence="12 13">
    <name type="scientific">Winslowiella toletana</name>
    <dbReference type="NCBI Taxonomy" id="92490"/>
    <lineage>
        <taxon>Bacteria</taxon>
        <taxon>Pseudomonadati</taxon>
        <taxon>Pseudomonadota</taxon>
        <taxon>Gammaproteobacteria</taxon>
        <taxon>Enterobacterales</taxon>
        <taxon>Erwiniaceae</taxon>
        <taxon>Winslowiella</taxon>
    </lineage>
</organism>
<keyword evidence="1 11" id="KW-0813">Transport</keyword>
<proteinExistence type="inferred from homology"/>
<dbReference type="InterPro" id="IPR003820">
    <property type="entry name" value="KdpC"/>
</dbReference>
<keyword evidence="10 11" id="KW-0472">Membrane</keyword>
<dbReference type="NCBIfam" id="NF001454">
    <property type="entry name" value="PRK00315.1"/>
    <property type="match status" value="1"/>
</dbReference>
<evidence type="ECO:0000256" key="3">
    <source>
        <dbReference type="ARBA" id="ARBA00022538"/>
    </source>
</evidence>
<gene>
    <name evidence="11" type="primary">kdpC</name>
    <name evidence="12" type="ORF">J2125_003536</name>
</gene>
<evidence type="ECO:0000256" key="1">
    <source>
        <dbReference type="ARBA" id="ARBA00022448"/>
    </source>
</evidence>
<keyword evidence="3 11" id="KW-0633">Potassium transport</keyword>
<keyword evidence="8 11" id="KW-1133">Transmembrane helix</keyword>
<evidence type="ECO:0000256" key="8">
    <source>
        <dbReference type="ARBA" id="ARBA00022989"/>
    </source>
</evidence>
<evidence type="ECO:0000256" key="11">
    <source>
        <dbReference type="HAMAP-Rule" id="MF_00276"/>
    </source>
</evidence>
<evidence type="ECO:0000256" key="2">
    <source>
        <dbReference type="ARBA" id="ARBA00022475"/>
    </source>
</evidence>
<dbReference type="NCBIfam" id="TIGR00681">
    <property type="entry name" value="kdpC"/>
    <property type="match status" value="1"/>
</dbReference>
<keyword evidence="7 11" id="KW-0630">Potassium</keyword>
<comment type="subunit">
    <text evidence="11">The system is composed of three essential subunits: KdpA, KdpB and KdpC.</text>
</comment>
<keyword evidence="4 11" id="KW-0812">Transmembrane</keyword>
<reference evidence="13" key="1">
    <citation type="submission" date="2023-07" db="EMBL/GenBank/DDBJ databases">
        <title>Genome mining of underrepresented organisms for secondary metabolites.</title>
        <authorList>
            <person name="D'Agostino P.M."/>
        </authorList>
    </citation>
    <scope>NUCLEOTIDE SEQUENCE [LARGE SCALE GENOMIC DNA]</scope>
    <source>
        <strain evidence="13">WS4403</strain>
    </source>
</reference>
<dbReference type="PIRSF" id="PIRSF001296">
    <property type="entry name" value="K_ATPase_KdpC"/>
    <property type="match status" value="1"/>
</dbReference>
<dbReference type="PANTHER" id="PTHR30042">
    <property type="entry name" value="POTASSIUM-TRANSPORTING ATPASE C CHAIN"/>
    <property type="match status" value="1"/>
</dbReference>
<comment type="subcellular location">
    <subcellularLocation>
        <location evidence="11">Cell membrane</location>
        <topology evidence="11">Single-pass membrane protein</topology>
    </subcellularLocation>
</comment>
<evidence type="ECO:0000313" key="13">
    <source>
        <dbReference type="Proteomes" id="UP001195624"/>
    </source>
</evidence>
<dbReference type="Pfam" id="PF02669">
    <property type="entry name" value="KdpC"/>
    <property type="match status" value="1"/>
</dbReference>
<dbReference type="Proteomes" id="UP001195624">
    <property type="component" value="Unassembled WGS sequence"/>
</dbReference>
<protein>
    <recommendedName>
        <fullName evidence="11">Potassium-transporting ATPase KdpC subunit</fullName>
    </recommendedName>
    <alternativeName>
        <fullName evidence="11">ATP phosphohydrolase [potassium-transporting] C chain</fullName>
    </alternativeName>
    <alternativeName>
        <fullName evidence="11">Potassium-binding and translocating subunit C</fullName>
    </alternativeName>
    <alternativeName>
        <fullName evidence="11">Potassium-translocating ATPase C chain</fullName>
    </alternativeName>
</protein>
<keyword evidence="6 11" id="KW-0067">ATP-binding</keyword>
<evidence type="ECO:0000256" key="7">
    <source>
        <dbReference type="ARBA" id="ARBA00022958"/>
    </source>
</evidence>
<keyword evidence="5 11" id="KW-0547">Nucleotide-binding</keyword>
<comment type="function">
    <text evidence="11">Part of the high-affinity ATP-driven potassium transport (or Kdp) system, which catalyzes the hydrolysis of ATP coupled with the electrogenic transport of potassium into the cytoplasm. This subunit acts as a catalytic chaperone that increases the ATP-binding affinity of the ATP-hydrolyzing subunit KdpB by the formation of a transient KdpB/KdpC/ATP ternary complex.</text>
</comment>
<comment type="similarity">
    <text evidence="11">Belongs to the KdpC family.</text>
</comment>
<dbReference type="PANTHER" id="PTHR30042:SF2">
    <property type="entry name" value="POTASSIUM-TRANSPORTING ATPASE KDPC SUBUNIT"/>
    <property type="match status" value="1"/>
</dbReference>
<accession>A0ABS4PCI8</accession>
<dbReference type="RefSeq" id="WP_017799230.1">
    <property type="nucleotide sequence ID" value="NZ_JAGGMQ010000001.1"/>
</dbReference>
<evidence type="ECO:0000313" key="12">
    <source>
        <dbReference type="EMBL" id="MBP2170344.1"/>
    </source>
</evidence>
<evidence type="ECO:0000256" key="9">
    <source>
        <dbReference type="ARBA" id="ARBA00023065"/>
    </source>
</evidence>
<evidence type="ECO:0000256" key="6">
    <source>
        <dbReference type="ARBA" id="ARBA00022840"/>
    </source>
</evidence>
<keyword evidence="13" id="KW-1185">Reference proteome</keyword>
<keyword evidence="9 11" id="KW-0406">Ion transport</keyword>
<comment type="caution">
    <text evidence="12">The sequence shown here is derived from an EMBL/GenBank/DDBJ whole genome shotgun (WGS) entry which is preliminary data.</text>
</comment>
<sequence length="189" mass="19502">MSILRPALLVFILLSLITGAAYPLLVTGLSQAIFPWQANGSLISVAGKVRGSELIGQAFDGPADFHGRPSATAESPYNALASAGSNLAASNPALDKLIAQRVAALRAANPLSTGPVPLDLVTASASGLDPQISPAAAYWQAPRVAEARGIPLQQLNQLIASQINTPLIKFTGEATVNVLMLNLALDGSR</sequence>
<evidence type="ECO:0000256" key="10">
    <source>
        <dbReference type="ARBA" id="ARBA00023136"/>
    </source>
</evidence>
<dbReference type="HAMAP" id="MF_00276">
    <property type="entry name" value="KdpC"/>
    <property type="match status" value="1"/>
</dbReference>
<evidence type="ECO:0000256" key="4">
    <source>
        <dbReference type="ARBA" id="ARBA00022692"/>
    </source>
</evidence>
<keyword evidence="2 11" id="KW-1003">Cell membrane</keyword>